<geneLocation type="plasmid" evidence="3">
    <name>pthaf100_a</name>
</geneLocation>
<evidence type="ECO:0000256" key="1">
    <source>
        <dbReference type="SAM" id="MobiDB-lite"/>
    </source>
</evidence>
<accession>A0A5P9CS29</accession>
<dbReference type="EMBL" id="CP045351">
    <property type="protein sequence ID" value="QFT28751.1"/>
    <property type="molecule type" value="Genomic_DNA"/>
</dbReference>
<proteinExistence type="predicted"/>
<name>A0A5P9CS29_9VIBR</name>
<organism evidence="2 3">
    <name type="scientific">Vibrio aquimaris</name>
    <dbReference type="NCBI Taxonomy" id="2587862"/>
    <lineage>
        <taxon>Bacteria</taxon>
        <taxon>Pseudomonadati</taxon>
        <taxon>Pseudomonadota</taxon>
        <taxon>Gammaproteobacteria</taxon>
        <taxon>Vibrionales</taxon>
        <taxon>Vibrionaceae</taxon>
        <taxon>Vibrio</taxon>
    </lineage>
</organism>
<evidence type="ECO:0000313" key="2">
    <source>
        <dbReference type="EMBL" id="QFT28751.1"/>
    </source>
</evidence>
<reference evidence="2 3" key="1">
    <citation type="submission" date="2019-10" db="EMBL/GenBank/DDBJ databases">
        <title>Complete genome sequence of Vibrio sp. strain THAF100, isolated from non-filtered water from the water column of tank 6 of a marine aquarium containing stony-coral fragments. Water maintained at 26 degree C.</title>
        <authorList>
            <person name="Ruckert C."/>
            <person name="Franco A."/>
            <person name="Kalinowski J."/>
            <person name="Glaeser S."/>
        </authorList>
    </citation>
    <scope>NUCLEOTIDE SEQUENCE [LARGE SCALE GENOMIC DNA]</scope>
    <source>
        <strain evidence="2 3">THAF100</strain>
        <plasmid evidence="3">pthaf100_a</plasmid>
    </source>
</reference>
<evidence type="ECO:0000313" key="3">
    <source>
        <dbReference type="Proteomes" id="UP000326936"/>
    </source>
</evidence>
<feature type="region of interest" description="Disordered" evidence="1">
    <location>
        <begin position="60"/>
        <end position="86"/>
    </location>
</feature>
<dbReference type="KEGG" id="vaq:FIV01_20330"/>
<protein>
    <submittedName>
        <fullName evidence="2">Uncharacterized protein</fullName>
    </submittedName>
</protein>
<keyword evidence="2" id="KW-0614">Plasmid</keyword>
<keyword evidence="3" id="KW-1185">Reference proteome</keyword>
<gene>
    <name evidence="2" type="ORF">FIV01_20330</name>
</gene>
<sequence length="86" mass="9836" precursor="true">MNVVFLLLTLMSFTVIGNPLPDDEKLIASLVERNVICKDQSYDQKLKSLQIYLSKKNSKTNKIDNSSKQTTYEHMKNKQCISAPKD</sequence>
<dbReference type="AlphaFoldDB" id="A0A5P9CS29"/>
<dbReference type="Proteomes" id="UP000326936">
    <property type="component" value="Plasmid pTHAF100_a"/>
</dbReference>